<sequence length="174" mass="18842">MLSAPIVVTPPEGDVIDPAKMKLFLRIDGDDLDGEIADYVTGVAAEIERMTSIRLQEQVVQIQADNFDDLRHLNVGPVAEVVSLSYRDRSGAEIAVADGAYELFGTDLDRGIRPAPGLSWPVPVAGSVRVTMKVGYGESLPPSLSIALKEAVRARFDGTTFDLFAATVNDRIWL</sequence>
<comment type="caution">
    <text evidence="1">The sequence shown here is derived from an EMBL/GenBank/DDBJ whole genome shotgun (WGS) entry which is preliminary data.</text>
</comment>
<evidence type="ECO:0000313" key="1">
    <source>
        <dbReference type="EMBL" id="EQB15758.1"/>
    </source>
</evidence>
<evidence type="ECO:0008006" key="3">
    <source>
        <dbReference type="Google" id="ProtNLM"/>
    </source>
</evidence>
<keyword evidence="2" id="KW-1185">Reference proteome</keyword>
<reference evidence="1 2" key="1">
    <citation type="journal article" date="2013" name="Genome Announc.">
        <title>Draft Genome Sequence of Sphingobium lactosutens Strain DS20T, Isolated from a Hexachlorocyclohexane Dumpsite.</title>
        <authorList>
            <person name="Kumar R."/>
            <person name="Dwivedi V."/>
            <person name="Negi V."/>
            <person name="Khurana J.P."/>
            <person name="Lal R."/>
        </authorList>
    </citation>
    <scope>NUCLEOTIDE SEQUENCE [LARGE SCALE GENOMIC DNA]</scope>
    <source>
        <strain evidence="1 2">DS20</strain>
    </source>
</reference>
<gene>
    <name evidence="1" type="ORF">RLDS_10835</name>
</gene>
<proteinExistence type="predicted"/>
<accession>T0HUE5</accession>
<organism evidence="1 2">
    <name type="scientific">Sphingobium lactosutens DS20</name>
    <dbReference type="NCBI Taxonomy" id="1331060"/>
    <lineage>
        <taxon>Bacteria</taxon>
        <taxon>Pseudomonadati</taxon>
        <taxon>Pseudomonadota</taxon>
        <taxon>Alphaproteobacteria</taxon>
        <taxon>Sphingomonadales</taxon>
        <taxon>Sphingomonadaceae</taxon>
        <taxon>Sphingobium</taxon>
    </lineage>
</organism>
<dbReference type="NCBIfam" id="TIGR02215">
    <property type="entry name" value="phage_chp_gp8"/>
    <property type="match status" value="1"/>
</dbReference>
<dbReference type="RefSeq" id="WP_021225891.1">
    <property type="nucleotide sequence ID" value="NZ_ATDP01000082.1"/>
</dbReference>
<dbReference type="PATRIC" id="fig|1331060.3.peg.2071"/>
<evidence type="ECO:0000313" key="2">
    <source>
        <dbReference type="Proteomes" id="UP000015531"/>
    </source>
</evidence>
<dbReference type="Proteomes" id="UP000015531">
    <property type="component" value="Unassembled WGS sequence"/>
</dbReference>
<dbReference type="EMBL" id="ATDP01000082">
    <property type="protein sequence ID" value="EQB15758.1"/>
    <property type="molecule type" value="Genomic_DNA"/>
</dbReference>
<protein>
    <recommendedName>
        <fullName evidence="3">PhiE125 gp8 family phage protein</fullName>
    </recommendedName>
</protein>
<dbReference type="CDD" id="cd08054">
    <property type="entry name" value="gp6"/>
    <property type="match status" value="1"/>
</dbReference>
<name>T0HUE5_9SPHN</name>
<dbReference type="AlphaFoldDB" id="T0HUE5"/>
<dbReference type="InterPro" id="IPR011738">
    <property type="entry name" value="Phage_CHP"/>
</dbReference>
<dbReference type="OrthoDB" id="8452228at2"/>